<accession>A0A9X9Q1I7</accession>
<proteinExistence type="predicted"/>
<name>A0A9X9Q1I7_GULGU</name>
<dbReference type="EMBL" id="CYRY02019081">
    <property type="protein sequence ID" value="VCW96715.1"/>
    <property type="molecule type" value="Genomic_DNA"/>
</dbReference>
<gene>
    <name evidence="2" type="ORF">BN2614_LOCUS2</name>
</gene>
<comment type="caution">
    <text evidence="2">The sequence shown here is derived from an EMBL/GenBank/DDBJ whole genome shotgun (WGS) entry which is preliminary data.</text>
</comment>
<feature type="non-terminal residue" evidence="2">
    <location>
        <position position="1"/>
    </location>
</feature>
<feature type="non-terminal residue" evidence="2">
    <location>
        <position position="173"/>
    </location>
</feature>
<feature type="compositionally biased region" description="Basic residues" evidence="1">
    <location>
        <begin position="1"/>
        <end position="21"/>
    </location>
</feature>
<reference evidence="2 3" key="1">
    <citation type="submission" date="2018-10" db="EMBL/GenBank/DDBJ databases">
        <authorList>
            <person name="Ekblom R."/>
            <person name="Jareborg N."/>
        </authorList>
    </citation>
    <scope>NUCLEOTIDE SEQUENCE [LARGE SCALE GENOMIC DNA]</scope>
    <source>
        <tissue evidence="2">Muscle</tissue>
    </source>
</reference>
<evidence type="ECO:0000256" key="1">
    <source>
        <dbReference type="SAM" id="MobiDB-lite"/>
    </source>
</evidence>
<feature type="region of interest" description="Disordered" evidence="1">
    <location>
        <begin position="1"/>
        <end position="51"/>
    </location>
</feature>
<protein>
    <submittedName>
        <fullName evidence="2">Uncharacterized protein</fullName>
    </submittedName>
</protein>
<organism evidence="2 3">
    <name type="scientific">Gulo gulo</name>
    <name type="common">Wolverine</name>
    <name type="synonym">Gluton</name>
    <dbReference type="NCBI Taxonomy" id="48420"/>
    <lineage>
        <taxon>Eukaryota</taxon>
        <taxon>Metazoa</taxon>
        <taxon>Chordata</taxon>
        <taxon>Craniata</taxon>
        <taxon>Vertebrata</taxon>
        <taxon>Euteleostomi</taxon>
        <taxon>Mammalia</taxon>
        <taxon>Eutheria</taxon>
        <taxon>Laurasiatheria</taxon>
        <taxon>Carnivora</taxon>
        <taxon>Caniformia</taxon>
        <taxon>Musteloidea</taxon>
        <taxon>Mustelidae</taxon>
        <taxon>Guloninae</taxon>
        <taxon>Gulo</taxon>
    </lineage>
</organism>
<keyword evidence="3" id="KW-1185">Reference proteome</keyword>
<evidence type="ECO:0000313" key="2">
    <source>
        <dbReference type="EMBL" id="VCW96715.1"/>
    </source>
</evidence>
<dbReference type="Proteomes" id="UP000269945">
    <property type="component" value="Unassembled WGS sequence"/>
</dbReference>
<dbReference type="AlphaFoldDB" id="A0A9X9Q1I7"/>
<evidence type="ECO:0000313" key="3">
    <source>
        <dbReference type="Proteomes" id="UP000269945"/>
    </source>
</evidence>
<sequence>VARSRARPHHVQQRRRPRGRRGTAERGALGGAAGPRLPPHVLGPAEGGADGHAADRLHLREELRVVQLQCLQLLRSGHHLQLDNDPRLLSGAPVPPLPLAHVYQLAPVGTSALFDRYPPPPDRLHCGSLQELQPERTGSWSDLWFCGHLPLPGEHLDVLQDLMCDPVNRCSCV</sequence>